<sequence length="280" mass="32825">MTKLLSIITINYNNADGLKKTMDSVRDQSWQEFEHIVIDGNSTDKSLEIIKSYTYKNLNWISEPDTGIYNAMNKGIDRAHGKYLLFLNSGDFLEHKNVLSTVLNFLTLEKSIISGDIIFKKENSQRLRQHPEKMSFSYLIGNAISHPSTFIKQDLFETYGKYDENLKIVSDWAFFLKVLGLNDETYIRLPETITVFDATGISSSEENINLVNKERTQVLKRYFPTIFNNEDDTYIFNKFISNHKRFRYLKIIEEYPFFRKVTTLVLSFFVSIIKLFRFSK</sequence>
<dbReference type="SUPFAM" id="SSF53448">
    <property type="entry name" value="Nucleotide-diphospho-sugar transferases"/>
    <property type="match status" value="1"/>
</dbReference>
<accession>A0ABU5EL69</accession>
<dbReference type="Gene3D" id="3.90.550.10">
    <property type="entry name" value="Spore Coat Polysaccharide Biosynthesis Protein SpsA, Chain A"/>
    <property type="match status" value="1"/>
</dbReference>
<proteinExistence type="predicted"/>
<comment type="caution">
    <text evidence="2">The sequence shown here is derived from an EMBL/GenBank/DDBJ whole genome shotgun (WGS) entry which is preliminary data.</text>
</comment>
<evidence type="ECO:0000313" key="2">
    <source>
        <dbReference type="EMBL" id="MDY2587169.1"/>
    </source>
</evidence>
<gene>
    <name evidence="2" type="ORF">SNF14_07445</name>
</gene>
<keyword evidence="3" id="KW-1185">Reference proteome</keyword>
<dbReference type="PANTHER" id="PTHR22916">
    <property type="entry name" value="GLYCOSYLTRANSFERASE"/>
    <property type="match status" value="1"/>
</dbReference>
<dbReference type="EMBL" id="JAXDAE010000006">
    <property type="protein sequence ID" value="MDY2587169.1"/>
    <property type="molecule type" value="Genomic_DNA"/>
</dbReference>
<reference evidence="2 3" key="1">
    <citation type="submission" date="2023-11" db="EMBL/GenBank/DDBJ databases">
        <title>Winogradskyella pelagius sp. nov., isolated from coastal sediment.</title>
        <authorList>
            <person name="Li F."/>
        </authorList>
    </citation>
    <scope>NUCLEOTIDE SEQUENCE [LARGE SCALE GENOMIC DNA]</scope>
    <source>
        <strain evidence="2 3">KCTC 23502</strain>
    </source>
</reference>
<dbReference type="GO" id="GO:0016757">
    <property type="term" value="F:glycosyltransferase activity"/>
    <property type="evidence" value="ECO:0007669"/>
    <property type="project" value="UniProtKB-KW"/>
</dbReference>
<keyword evidence="2" id="KW-0328">Glycosyltransferase</keyword>
<name>A0ABU5EL69_9FLAO</name>
<dbReference type="EC" id="2.4.-.-" evidence="2"/>
<dbReference type="Pfam" id="PF00535">
    <property type="entry name" value="Glycos_transf_2"/>
    <property type="match status" value="1"/>
</dbReference>
<feature type="domain" description="Glycosyltransferase 2-like" evidence="1">
    <location>
        <begin position="6"/>
        <end position="135"/>
    </location>
</feature>
<dbReference type="RefSeq" id="WP_320555541.1">
    <property type="nucleotide sequence ID" value="NZ_JAXDAE010000006.1"/>
</dbReference>
<dbReference type="CDD" id="cd06433">
    <property type="entry name" value="GT_2_WfgS_like"/>
    <property type="match status" value="1"/>
</dbReference>
<dbReference type="PANTHER" id="PTHR22916:SF67">
    <property type="entry name" value="COLANIC ACID BIOSYNTHESIS GLYCOSYL TRANSFERASE WCAE-RELATED"/>
    <property type="match status" value="1"/>
</dbReference>
<evidence type="ECO:0000313" key="3">
    <source>
        <dbReference type="Proteomes" id="UP001285855"/>
    </source>
</evidence>
<dbReference type="Proteomes" id="UP001285855">
    <property type="component" value="Unassembled WGS sequence"/>
</dbReference>
<protein>
    <submittedName>
        <fullName evidence="2">Glycosyltransferase family 2 protein</fullName>
        <ecNumber evidence="2">2.4.-.-</ecNumber>
    </submittedName>
</protein>
<organism evidence="2 3">
    <name type="scientific">Winogradskyella aquimaris</name>
    <dbReference type="NCBI Taxonomy" id="864074"/>
    <lineage>
        <taxon>Bacteria</taxon>
        <taxon>Pseudomonadati</taxon>
        <taxon>Bacteroidota</taxon>
        <taxon>Flavobacteriia</taxon>
        <taxon>Flavobacteriales</taxon>
        <taxon>Flavobacteriaceae</taxon>
        <taxon>Winogradskyella</taxon>
    </lineage>
</organism>
<keyword evidence="2" id="KW-0808">Transferase</keyword>
<dbReference type="InterPro" id="IPR029044">
    <property type="entry name" value="Nucleotide-diphossugar_trans"/>
</dbReference>
<dbReference type="InterPro" id="IPR001173">
    <property type="entry name" value="Glyco_trans_2-like"/>
</dbReference>
<evidence type="ECO:0000259" key="1">
    <source>
        <dbReference type="Pfam" id="PF00535"/>
    </source>
</evidence>